<comment type="caution">
    <text evidence="5">The sequence shown here is derived from an EMBL/GenBank/DDBJ whole genome shotgun (WGS) entry which is preliminary data.</text>
</comment>
<organism evidence="5 6">
    <name type="scientific">Calidifontibacillus erzurumensis</name>
    <dbReference type="NCBI Taxonomy" id="2741433"/>
    <lineage>
        <taxon>Bacteria</taxon>
        <taxon>Bacillati</taxon>
        <taxon>Bacillota</taxon>
        <taxon>Bacilli</taxon>
        <taxon>Bacillales</taxon>
        <taxon>Bacillaceae</taxon>
        <taxon>Calidifontibacillus/Schinkia group</taxon>
        <taxon>Calidifontibacillus</taxon>
    </lineage>
</organism>
<evidence type="ECO:0000313" key="6">
    <source>
        <dbReference type="Proteomes" id="UP000625804"/>
    </source>
</evidence>
<feature type="domain" description="Copper amine oxidase-like N-terminal" evidence="2">
    <location>
        <begin position="250"/>
        <end position="291"/>
    </location>
</feature>
<feature type="domain" description="DUF3298" evidence="3">
    <location>
        <begin position="150"/>
        <end position="223"/>
    </location>
</feature>
<keyword evidence="1" id="KW-0732">Signal</keyword>
<evidence type="ECO:0000259" key="4">
    <source>
        <dbReference type="Pfam" id="PF13739"/>
    </source>
</evidence>
<dbReference type="Pfam" id="PF13739">
    <property type="entry name" value="PdaC"/>
    <property type="match status" value="1"/>
</dbReference>
<dbReference type="EMBL" id="JABTTE010000021">
    <property type="protein sequence ID" value="NSL52800.1"/>
    <property type="molecule type" value="Genomic_DNA"/>
</dbReference>
<dbReference type="Pfam" id="PF11738">
    <property type="entry name" value="DUF3298"/>
    <property type="match status" value="1"/>
</dbReference>
<reference evidence="5" key="1">
    <citation type="submission" date="2020-06" db="EMBL/GenBank/DDBJ databases">
        <title>A novel thermopfilic bacterium from Erzurum, Turkey.</title>
        <authorList>
            <person name="Adiguzel A."/>
            <person name="Ay H."/>
            <person name="Baltaci M.O."/>
        </authorList>
    </citation>
    <scope>NUCLEOTIDE SEQUENCE</scope>
    <source>
        <strain evidence="5">P2</strain>
    </source>
</reference>
<dbReference type="Pfam" id="PF07833">
    <property type="entry name" value="Cu_amine_oxidN1"/>
    <property type="match status" value="1"/>
</dbReference>
<accession>A0A8J8GF59</accession>
<dbReference type="InterPro" id="IPR012854">
    <property type="entry name" value="Cu_amine_oxidase-like_N"/>
</dbReference>
<dbReference type="AlphaFoldDB" id="A0A8J8GF59"/>
<dbReference type="Gene3D" id="3.90.640.20">
    <property type="entry name" value="Heat-shock cognate protein, ATPase"/>
    <property type="match status" value="1"/>
</dbReference>
<gene>
    <name evidence="5" type="ORF">HR057_13670</name>
</gene>
<feature type="chain" id="PRO_5035230014" evidence="1">
    <location>
        <begin position="24"/>
        <end position="466"/>
    </location>
</feature>
<dbReference type="RefSeq" id="WP_173731997.1">
    <property type="nucleotide sequence ID" value="NZ_JABTTE010000021.1"/>
</dbReference>
<dbReference type="SUPFAM" id="SSF55383">
    <property type="entry name" value="Copper amine oxidase, domain N"/>
    <property type="match status" value="1"/>
</dbReference>
<feature type="domain" description="Deacetylase PdaC" evidence="4">
    <location>
        <begin position="34"/>
        <end position="131"/>
    </location>
</feature>
<dbReference type="InterPro" id="IPR036582">
    <property type="entry name" value="Mao_N_sf"/>
</dbReference>
<protein>
    <submittedName>
        <fullName evidence="5">DUF3298 domain-containing protein</fullName>
    </submittedName>
</protein>
<evidence type="ECO:0000256" key="1">
    <source>
        <dbReference type="SAM" id="SignalP"/>
    </source>
</evidence>
<name>A0A8J8GF59_9BACI</name>
<dbReference type="Gene3D" id="3.30.565.40">
    <property type="entry name" value="Fervidobacterium nodosum Rt17-B1 like"/>
    <property type="match status" value="1"/>
</dbReference>
<proteinExistence type="predicted"/>
<evidence type="ECO:0000313" key="5">
    <source>
        <dbReference type="EMBL" id="NSL52800.1"/>
    </source>
</evidence>
<dbReference type="Proteomes" id="UP000625804">
    <property type="component" value="Unassembled WGS sequence"/>
</dbReference>
<evidence type="ECO:0000259" key="3">
    <source>
        <dbReference type="Pfam" id="PF11738"/>
    </source>
</evidence>
<keyword evidence="6" id="KW-1185">Reference proteome</keyword>
<evidence type="ECO:0000259" key="2">
    <source>
        <dbReference type="Pfam" id="PF07833"/>
    </source>
</evidence>
<dbReference type="InterPro" id="IPR021729">
    <property type="entry name" value="DUF3298"/>
</dbReference>
<dbReference type="InterPro" id="IPR037126">
    <property type="entry name" value="PdaC/RsiV-like_sf"/>
</dbReference>
<feature type="signal peptide" evidence="1">
    <location>
        <begin position="1"/>
        <end position="23"/>
    </location>
</feature>
<sequence length="466" mass="53066">MKKFVPFLLVVLLMLSISPNAFADNHIQVKHSIIESNTDTKSINVVIPIFNGFTGADRLNEKVLNLALDVIGETNAMDQLMEELREEMKKSGDPGISAVATLDMDYDYVKEGDLLSVRFIQYVYYGGAHGLEQFITFTSNTSTGEMYEFKDLFKNDVNYNSVVKELILKELEKNAEIYFSDYKETIANKNGDYKFYIDGDKIVVYFDLYEIAPYAAGIIQIAIDSEDVKHILKEEVYQSMKNGKERSNIIINGKSINTDKKIINQDDKTLIPLRVVAESLGYEVNWNPNGNAIVNEKVVKSSDVQSVVIDGTTYVSRSYFTDVLGAYVSFGFDKSNEIIVKVFSKEDEFIAKHPYDKLVEFQKPMNKDEAVTMYAEAVKNRHGIIQYGIMDDSVKNEKYEELKDMSFVTGVSSPWVDRYEINQIDENHYKIDFILKTSVPSEEFLSTVIVELAEDGEFINISKIEE</sequence>
<dbReference type="InterPro" id="IPR025303">
    <property type="entry name" value="PdaC"/>
</dbReference>